<protein>
    <submittedName>
        <fullName evidence="1">Uncharacterized protein</fullName>
    </submittedName>
</protein>
<dbReference type="Proteomes" id="UP001165960">
    <property type="component" value="Unassembled WGS sequence"/>
</dbReference>
<evidence type="ECO:0000313" key="2">
    <source>
        <dbReference type="Proteomes" id="UP001165960"/>
    </source>
</evidence>
<keyword evidence="2" id="KW-1185">Reference proteome</keyword>
<accession>A0ACC2TX11</accession>
<comment type="caution">
    <text evidence="1">The sequence shown here is derived from an EMBL/GenBank/DDBJ whole genome shotgun (WGS) entry which is preliminary data.</text>
</comment>
<name>A0ACC2TX11_9FUNG</name>
<organism evidence="1 2">
    <name type="scientific">Entomophthora muscae</name>
    <dbReference type="NCBI Taxonomy" id="34485"/>
    <lineage>
        <taxon>Eukaryota</taxon>
        <taxon>Fungi</taxon>
        <taxon>Fungi incertae sedis</taxon>
        <taxon>Zoopagomycota</taxon>
        <taxon>Entomophthoromycotina</taxon>
        <taxon>Entomophthoromycetes</taxon>
        <taxon>Entomophthorales</taxon>
        <taxon>Entomophthoraceae</taxon>
        <taxon>Entomophthora</taxon>
    </lineage>
</organism>
<gene>
    <name evidence="1" type="ORF">DSO57_1038009</name>
</gene>
<proteinExistence type="predicted"/>
<dbReference type="EMBL" id="QTSX02001863">
    <property type="protein sequence ID" value="KAJ9079189.1"/>
    <property type="molecule type" value="Genomic_DNA"/>
</dbReference>
<reference evidence="1" key="1">
    <citation type="submission" date="2022-04" db="EMBL/GenBank/DDBJ databases">
        <title>Genome of the entomopathogenic fungus Entomophthora muscae.</title>
        <authorList>
            <person name="Elya C."/>
            <person name="Lovett B.R."/>
            <person name="Lee E."/>
            <person name="Macias A.M."/>
            <person name="Hajek A.E."/>
            <person name="De Bivort B.L."/>
            <person name="Kasson M.T."/>
            <person name="De Fine Licht H.H."/>
            <person name="Stajich J.E."/>
        </authorList>
    </citation>
    <scope>NUCLEOTIDE SEQUENCE</scope>
    <source>
        <strain evidence="1">Berkeley</strain>
    </source>
</reference>
<sequence length="113" mass="12417">MTLITFGQPRTGNIYFAQAINDMPMRAARVVNYDDPYPHSPPPPIKTTPITRTNCTLTRRKPPTTAPQKSTRTPPAPTTSPAWTTAPHPTSTHGTYPSIQSMAAKPLKYNLTT</sequence>
<evidence type="ECO:0000313" key="1">
    <source>
        <dbReference type="EMBL" id="KAJ9079189.1"/>
    </source>
</evidence>